<keyword evidence="2" id="KW-0472">Membrane</keyword>
<dbReference type="Proteomes" id="UP000075809">
    <property type="component" value="Unassembled WGS sequence"/>
</dbReference>
<feature type="transmembrane region" description="Helical" evidence="2">
    <location>
        <begin position="63"/>
        <end position="87"/>
    </location>
</feature>
<evidence type="ECO:0000256" key="1">
    <source>
        <dbReference type="SAM" id="MobiDB-lite"/>
    </source>
</evidence>
<dbReference type="EMBL" id="KQ982656">
    <property type="protein sequence ID" value="KYQ52746.1"/>
    <property type="molecule type" value="Genomic_DNA"/>
</dbReference>
<accession>A0A151WY81</accession>
<feature type="transmembrane region" description="Helical" evidence="2">
    <location>
        <begin position="93"/>
        <end position="112"/>
    </location>
</feature>
<organism evidence="3 4">
    <name type="scientific">Mycetomoellerius zeteki</name>
    <dbReference type="NCBI Taxonomy" id="64791"/>
    <lineage>
        <taxon>Eukaryota</taxon>
        <taxon>Metazoa</taxon>
        <taxon>Ecdysozoa</taxon>
        <taxon>Arthropoda</taxon>
        <taxon>Hexapoda</taxon>
        <taxon>Insecta</taxon>
        <taxon>Pterygota</taxon>
        <taxon>Neoptera</taxon>
        <taxon>Endopterygota</taxon>
        <taxon>Hymenoptera</taxon>
        <taxon>Apocrita</taxon>
        <taxon>Aculeata</taxon>
        <taxon>Formicoidea</taxon>
        <taxon>Formicidae</taxon>
        <taxon>Myrmicinae</taxon>
        <taxon>Mycetomoellerius</taxon>
    </lineage>
</organism>
<gene>
    <name evidence="3" type="ORF">ALC60_08161</name>
</gene>
<dbReference type="AlphaFoldDB" id="A0A151WY81"/>
<feature type="non-terminal residue" evidence="3">
    <location>
        <position position="1"/>
    </location>
</feature>
<sequence>DKKDELSLTSNYSTDWSNDLYTSKPRNFALTIFAGMPLPAKKSKFKVVIIFVAIMLDVRFRNLFIILISAVFGITLGQSCIFFFFFFFFCFEWFLSAVVFIVVSFLLVVVVGRGRIGIVNSNNGAAVVTLGLVGTSSSPVNISNRALKPNGSSSSSSDSCASTSEPSGTEFVMGLSSSSSSSSSSEPSPKKSSSSSSSEASSVSIVGSDSAGRSFRPSGPNLKFEIELRNTIFHTT</sequence>
<protein>
    <submittedName>
        <fullName evidence="3">Uncharacterized protein</fullName>
    </submittedName>
</protein>
<evidence type="ECO:0000256" key="2">
    <source>
        <dbReference type="SAM" id="Phobius"/>
    </source>
</evidence>
<keyword evidence="4" id="KW-1185">Reference proteome</keyword>
<evidence type="ECO:0000313" key="4">
    <source>
        <dbReference type="Proteomes" id="UP000075809"/>
    </source>
</evidence>
<proteinExistence type="predicted"/>
<feature type="compositionally biased region" description="Low complexity" evidence="1">
    <location>
        <begin position="152"/>
        <end position="167"/>
    </location>
</feature>
<keyword evidence="2" id="KW-1133">Transmembrane helix</keyword>
<keyword evidence="2" id="KW-0812">Transmembrane</keyword>
<evidence type="ECO:0000313" key="3">
    <source>
        <dbReference type="EMBL" id="KYQ52746.1"/>
    </source>
</evidence>
<reference evidence="3 4" key="1">
    <citation type="submission" date="2015-09" db="EMBL/GenBank/DDBJ databases">
        <title>Trachymyrmex zeteki WGS genome.</title>
        <authorList>
            <person name="Nygaard S."/>
            <person name="Hu H."/>
            <person name="Boomsma J."/>
            <person name="Zhang G."/>
        </authorList>
    </citation>
    <scope>NUCLEOTIDE SEQUENCE [LARGE SCALE GENOMIC DNA]</scope>
    <source>
        <strain evidence="3">Tzet28-1</strain>
        <tissue evidence="3">Whole body</tissue>
    </source>
</reference>
<feature type="compositionally biased region" description="Low complexity" evidence="1">
    <location>
        <begin position="176"/>
        <end position="212"/>
    </location>
</feature>
<name>A0A151WY81_9HYME</name>
<feature type="region of interest" description="Disordered" evidence="1">
    <location>
        <begin position="144"/>
        <end position="221"/>
    </location>
</feature>